<dbReference type="GO" id="GO:0004523">
    <property type="term" value="F:RNA-DNA hybrid ribonuclease activity"/>
    <property type="evidence" value="ECO:0007669"/>
    <property type="project" value="InterPro"/>
</dbReference>
<reference evidence="2" key="2">
    <citation type="submission" date="2014-07" db="EMBL/GenBank/DDBJ databases">
        <authorList>
            <person name="Hull J."/>
        </authorList>
    </citation>
    <scope>NUCLEOTIDE SEQUENCE</scope>
</reference>
<dbReference type="GO" id="GO:0003676">
    <property type="term" value="F:nucleic acid binding"/>
    <property type="evidence" value="ECO:0007669"/>
    <property type="project" value="InterPro"/>
</dbReference>
<protein>
    <submittedName>
        <fullName evidence="2">Gag-Pol polyprotein</fullName>
    </submittedName>
</protein>
<feature type="non-terminal residue" evidence="2">
    <location>
        <position position="102"/>
    </location>
</feature>
<accession>A0A0A9Z9W0</accession>
<name>A0A0A9Z9W0_LYGHE</name>
<reference evidence="2" key="1">
    <citation type="journal article" date="2014" name="PLoS ONE">
        <title>Transcriptome-Based Identification of ABC Transporters in the Western Tarnished Plant Bug Lygus hesperus.</title>
        <authorList>
            <person name="Hull J.J."/>
            <person name="Chaney K."/>
            <person name="Geib S.M."/>
            <person name="Fabrick J.A."/>
            <person name="Brent C.S."/>
            <person name="Walsh D."/>
            <person name="Lavine L.C."/>
        </authorList>
    </citation>
    <scope>NUCLEOTIDE SEQUENCE</scope>
</reference>
<dbReference type="AlphaFoldDB" id="A0A0A9Z9W0"/>
<dbReference type="Pfam" id="PF00075">
    <property type="entry name" value="RNase_H"/>
    <property type="match status" value="1"/>
</dbReference>
<dbReference type="InterPro" id="IPR036397">
    <property type="entry name" value="RNaseH_sf"/>
</dbReference>
<sequence length="102" mass="11523">EALQYALDIKENCSNLVILSDSQSVMSKLRNITPSTPLSYVEATIVNRISQLRQNNKAVHLVWIRSHKGLRGNDVADQEAKLGTKSPQHLTMPEKYNYKDLS</sequence>
<evidence type="ECO:0000259" key="1">
    <source>
        <dbReference type="PROSITE" id="PS50879"/>
    </source>
</evidence>
<dbReference type="InterPro" id="IPR012337">
    <property type="entry name" value="RNaseH-like_sf"/>
</dbReference>
<dbReference type="InterPro" id="IPR002156">
    <property type="entry name" value="RNaseH_domain"/>
</dbReference>
<feature type="domain" description="RNase H type-1" evidence="1">
    <location>
        <begin position="1"/>
        <end position="85"/>
    </location>
</feature>
<evidence type="ECO:0000313" key="2">
    <source>
        <dbReference type="EMBL" id="JAG38585.1"/>
    </source>
</evidence>
<dbReference type="Gene3D" id="3.30.420.10">
    <property type="entry name" value="Ribonuclease H-like superfamily/Ribonuclease H"/>
    <property type="match status" value="1"/>
</dbReference>
<dbReference type="SUPFAM" id="SSF53098">
    <property type="entry name" value="Ribonuclease H-like"/>
    <property type="match status" value="1"/>
</dbReference>
<dbReference type="PROSITE" id="PS50879">
    <property type="entry name" value="RNASE_H_1"/>
    <property type="match status" value="1"/>
</dbReference>
<dbReference type="EMBL" id="GBHO01005019">
    <property type="protein sequence ID" value="JAG38585.1"/>
    <property type="molecule type" value="Transcribed_RNA"/>
</dbReference>
<organism evidence="2">
    <name type="scientific">Lygus hesperus</name>
    <name type="common">Western plant bug</name>
    <dbReference type="NCBI Taxonomy" id="30085"/>
    <lineage>
        <taxon>Eukaryota</taxon>
        <taxon>Metazoa</taxon>
        <taxon>Ecdysozoa</taxon>
        <taxon>Arthropoda</taxon>
        <taxon>Hexapoda</taxon>
        <taxon>Insecta</taxon>
        <taxon>Pterygota</taxon>
        <taxon>Neoptera</taxon>
        <taxon>Paraneoptera</taxon>
        <taxon>Hemiptera</taxon>
        <taxon>Heteroptera</taxon>
        <taxon>Panheteroptera</taxon>
        <taxon>Cimicomorpha</taxon>
        <taxon>Miridae</taxon>
        <taxon>Mirini</taxon>
        <taxon>Lygus</taxon>
    </lineage>
</organism>
<dbReference type="CDD" id="cd09276">
    <property type="entry name" value="Rnase_HI_RT_non_LTR"/>
    <property type="match status" value="1"/>
</dbReference>
<gene>
    <name evidence="2" type="primary">gag-pol_20</name>
    <name evidence="2" type="ORF">CM83_5041</name>
</gene>
<feature type="non-terminal residue" evidence="2">
    <location>
        <position position="1"/>
    </location>
</feature>
<proteinExistence type="predicted"/>